<reference evidence="11 12" key="1">
    <citation type="submission" date="2014-03" db="EMBL/GenBank/DDBJ databases">
        <title>Draft genome sequence of the novel thermoacidophilic archaea Acidianus copahuensis ALE1 strain, isolated from Copahue volcanic area in Neuquen Argentina.</title>
        <authorList>
            <person name="Urbieta M.S."/>
            <person name="Rascovan N."/>
            <person name="Castro C."/>
            <person name="Revale S."/>
            <person name="Giaveno M.A."/>
            <person name="Vazquez M.P."/>
            <person name="Donati E.R."/>
        </authorList>
    </citation>
    <scope>NUCLEOTIDE SEQUENCE [LARGE SCALE GENOMIC DNA]</scope>
    <source>
        <strain evidence="11 12">ALE1</strain>
    </source>
</reference>
<feature type="binding site" evidence="8">
    <location>
        <position position="85"/>
    </location>
    <ligand>
        <name>a divalent metal cation</name>
        <dbReference type="ChEBI" id="CHEBI:60240"/>
        <label>1</label>
    </ligand>
</feature>
<proteinExistence type="inferred from homology"/>
<keyword evidence="7 8" id="KW-0378">Hydrolase</keyword>
<comment type="cofactor">
    <cofactor evidence="3">
        <name>Fe(2+)</name>
        <dbReference type="ChEBI" id="CHEBI:29033"/>
    </cofactor>
</comment>
<name>A0A031LMQ9_9CREN</name>
<accession>A0A031LMQ9</accession>
<dbReference type="SUPFAM" id="SSF55920">
    <property type="entry name" value="Creatinase/aminopeptidase"/>
    <property type="match status" value="1"/>
</dbReference>
<dbReference type="NCBIfam" id="TIGR00501">
    <property type="entry name" value="met_pdase_II"/>
    <property type="match status" value="1"/>
</dbReference>
<dbReference type="InterPro" id="IPR000994">
    <property type="entry name" value="Pept_M24"/>
</dbReference>
<dbReference type="OrthoDB" id="372008at2157"/>
<dbReference type="InterPro" id="IPR028595">
    <property type="entry name" value="MetAP_archaeal"/>
</dbReference>
<dbReference type="GO" id="GO:0004239">
    <property type="term" value="F:initiator methionyl aminopeptidase activity"/>
    <property type="evidence" value="ECO:0007669"/>
    <property type="project" value="UniProtKB-UniRule"/>
</dbReference>
<dbReference type="EMBL" id="JFZT01000048">
    <property type="protein sequence ID" value="EZQ03180.1"/>
    <property type="molecule type" value="Genomic_DNA"/>
</dbReference>
<dbReference type="InterPro" id="IPR002468">
    <property type="entry name" value="Pept_M24A_MAP2"/>
</dbReference>
<dbReference type="PANTHER" id="PTHR45777:SF2">
    <property type="entry name" value="METHIONINE AMINOPEPTIDASE 2"/>
    <property type="match status" value="1"/>
</dbReference>
<evidence type="ECO:0000256" key="4">
    <source>
        <dbReference type="ARBA" id="ARBA00022438"/>
    </source>
</evidence>
<dbReference type="GO" id="GO:0006508">
    <property type="term" value="P:proteolysis"/>
    <property type="evidence" value="ECO:0007669"/>
    <property type="project" value="UniProtKB-KW"/>
</dbReference>
<dbReference type="InterPro" id="IPR036388">
    <property type="entry name" value="WH-like_DNA-bd_sf"/>
</dbReference>
<comment type="caution">
    <text evidence="11">The sequence shown here is derived from an EMBL/GenBank/DDBJ whole genome shotgun (WGS) entry which is preliminary data.</text>
</comment>
<feature type="binding site" evidence="8">
    <location>
        <position position="96"/>
    </location>
    <ligand>
        <name>a divalent metal cation</name>
        <dbReference type="ChEBI" id="CHEBI:60240"/>
        <label>1</label>
    </ligand>
</feature>
<dbReference type="STRING" id="1160895.CM19_10160"/>
<keyword evidence="5 8" id="KW-0645">Protease</keyword>
<sequence length="297" mass="32750">MSEDELKVLINAGKIAAEARDYGSKLIKPGVKVLDVCEAVEKIIIDRGAFPAFPCNLSINYEAAHYSPKINDDKVIPEGAVVKLDIGAHIGGIITDTAVTVSLDDKYNKLLDATRDALRAAISNFKPGNSLGEIGKLIERAIKINGYTPIRNLGGHLIRKYELHAGIFVPNVYQHNAGKILLDNTFAIEPFATDGYGEVVEGKEETIYSLRSPSAKGLNETEKKFLDTINSRFKALPFSERWLSDLGDKEVVENSLKALTRKKCLYSYPVLLEVRKGIVAQFEHTVYVGKEETIVIT</sequence>
<evidence type="ECO:0000256" key="2">
    <source>
        <dbReference type="ARBA" id="ARBA00001936"/>
    </source>
</evidence>
<evidence type="ECO:0000256" key="3">
    <source>
        <dbReference type="ARBA" id="ARBA00001954"/>
    </source>
</evidence>
<feature type="domain" description="Peptidase M24" evidence="10">
    <location>
        <begin position="11"/>
        <end position="288"/>
    </location>
</feature>
<evidence type="ECO:0000313" key="11">
    <source>
        <dbReference type="EMBL" id="EZQ03180.1"/>
    </source>
</evidence>
<dbReference type="InterPro" id="IPR036005">
    <property type="entry name" value="Creatinase/aminopeptidase-like"/>
</dbReference>
<dbReference type="PANTHER" id="PTHR45777">
    <property type="entry name" value="METHIONINE AMINOPEPTIDASE 2"/>
    <property type="match status" value="1"/>
</dbReference>
<evidence type="ECO:0000256" key="9">
    <source>
        <dbReference type="RuleBase" id="RU003653"/>
    </source>
</evidence>
<comment type="similarity">
    <text evidence="8">Belongs to the peptidase M24A family. Methionine aminopeptidase archaeal type 2 subfamily.</text>
</comment>
<evidence type="ECO:0000256" key="7">
    <source>
        <dbReference type="ARBA" id="ARBA00022801"/>
    </source>
</evidence>
<dbReference type="PRINTS" id="PR00599">
    <property type="entry name" value="MAPEPTIDASE"/>
</dbReference>
<feature type="binding site" evidence="8">
    <location>
        <position position="189"/>
    </location>
    <ligand>
        <name>a divalent metal cation</name>
        <dbReference type="ChEBI" id="CHEBI:60240"/>
        <label>2</label>
        <note>catalytic</note>
    </ligand>
</feature>
<evidence type="ECO:0000256" key="1">
    <source>
        <dbReference type="ARBA" id="ARBA00000294"/>
    </source>
</evidence>
<comment type="subunit">
    <text evidence="8">Monomer.</text>
</comment>
<feature type="binding site" evidence="8">
    <location>
        <position position="156"/>
    </location>
    <ligand>
        <name>a divalent metal cation</name>
        <dbReference type="ChEBI" id="CHEBI:60240"/>
        <label>2</label>
        <note>catalytic</note>
    </ligand>
</feature>
<dbReference type="InterPro" id="IPR036390">
    <property type="entry name" value="WH_DNA-bd_sf"/>
</dbReference>
<dbReference type="Pfam" id="PF00557">
    <property type="entry name" value="Peptidase_M24"/>
    <property type="match status" value="1"/>
</dbReference>
<evidence type="ECO:0000256" key="6">
    <source>
        <dbReference type="ARBA" id="ARBA00022723"/>
    </source>
</evidence>
<feature type="binding site" evidence="8">
    <location>
        <position position="96"/>
    </location>
    <ligand>
        <name>a divalent metal cation</name>
        <dbReference type="ChEBI" id="CHEBI:60240"/>
        <label>2</label>
        <note>catalytic</note>
    </ligand>
</feature>
<dbReference type="Proteomes" id="UP000024332">
    <property type="component" value="Unassembled WGS sequence"/>
</dbReference>
<feature type="binding site" evidence="8">
    <location>
        <position position="65"/>
    </location>
    <ligand>
        <name>substrate</name>
    </ligand>
</feature>
<feature type="binding site" evidence="8">
    <location>
        <position position="164"/>
    </location>
    <ligand>
        <name>substrate</name>
    </ligand>
</feature>
<dbReference type="RefSeq" id="WP_048100224.1">
    <property type="nucleotide sequence ID" value="NZ_JFZT01000048.1"/>
</dbReference>
<dbReference type="InterPro" id="IPR050247">
    <property type="entry name" value="Met_Aminopeptidase_Type2"/>
</dbReference>
<dbReference type="HAMAP" id="MF_01975">
    <property type="entry name" value="MetAP_2_arc"/>
    <property type="match status" value="1"/>
</dbReference>
<dbReference type="Gene3D" id="3.90.230.10">
    <property type="entry name" value="Creatinase/methionine aminopeptidase superfamily"/>
    <property type="match status" value="1"/>
</dbReference>
<dbReference type="GO" id="GO:0005737">
    <property type="term" value="C:cytoplasm"/>
    <property type="evidence" value="ECO:0007669"/>
    <property type="project" value="TreeGrafter"/>
</dbReference>
<keyword evidence="4 8" id="KW-0031">Aminopeptidase</keyword>
<comment type="catalytic activity">
    <reaction evidence="1 8 9">
        <text>Release of N-terminal amino acids, preferentially methionine, from peptides and arylamides.</text>
        <dbReference type="EC" id="3.4.11.18"/>
    </reaction>
</comment>
<protein>
    <recommendedName>
        <fullName evidence="8 9">Methionine aminopeptidase</fullName>
        <shortName evidence="8">MAP</shortName>
        <shortName evidence="8">MetAP</shortName>
        <ecNumber evidence="8 9">3.4.11.18</ecNumber>
    </recommendedName>
    <alternativeName>
        <fullName evidence="8">Peptidase M</fullName>
    </alternativeName>
</protein>
<feature type="binding site" evidence="8">
    <location>
        <position position="283"/>
    </location>
    <ligand>
        <name>a divalent metal cation</name>
        <dbReference type="ChEBI" id="CHEBI:60240"/>
        <label>1</label>
    </ligand>
</feature>
<dbReference type="GO" id="GO:0070006">
    <property type="term" value="F:metalloaminopeptidase activity"/>
    <property type="evidence" value="ECO:0007669"/>
    <property type="project" value="UniProtKB-UniRule"/>
</dbReference>
<evidence type="ECO:0000256" key="8">
    <source>
        <dbReference type="HAMAP-Rule" id="MF_01975"/>
    </source>
</evidence>
<keyword evidence="6 8" id="KW-0479">Metal-binding</keyword>
<organism evidence="11 12">
    <name type="scientific">Candidatus Acidianus copahuensis</name>
    <dbReference type="NCBI Taxonomy" id="1160895"/>
    <lineage>
        <taxon>Archaea</taxon>
        <taxon>Thermoproteota</taxon>
        <taxon>Thermoprotei</taxon>
        <taxon>Sulfolobales</taxon>
        <taxon>Sulfolobaceae</taxon>
        <taxon>Acidianus</taxon>
    </lineage>
</organism>
<dbReference type="GO" id="GO:0046872">
    <property type="term" value="F:metal ion binding"/>
    <property type="evidence" value="ECO:0007669"/>
    <property type="project" value="UniProtKB-UniRule"/>
</dbReference>
<comment type="function">
    <text evidence="8 9">Removes the N-terminal methionine from nascent proteins. The N-terminal methionine is often cleaved when the second residue in the primary sequence is small and uncharged (Met-Ala-, Cys, Gly, Pro, Ser, Thr, or Val).</text>
</comment>
<dbReference type="EC" id="3.4.11.18" evidence="8 9"/>
<dbReference type="CDD" id="cd01088">
    <property type="entry name" value="MetAP2"/>
    <property type="match status" value="1"/>
</dbReference>
<evidence type="ECO:0000259" key="10">
    <source>
        <dbReference type="Pfam" id="PF00557"/>
    </source>
</evidence>
<evidence type="ECO:0000313" key="12">
    <source>
        <dbReference type="Proteomes" id="UP000024332"/>
    </source>
</evidence>
<dbReference type="AlphaFoldDB" id="A0A031LMQ9"/>
<dbReference type="SUPFAM" id="SSF46785">
    <property type="entry name" value="Winged helix' DNA-binding domain"/>
    <property type="match status" value="1"/>
</dbReference>
<keyword evidence="12" id="KW-1185">Reference proteome</keyword>
<comment type="cofactor">
    <cofactor evidence="2">
        <name>Mn(2+)</name>
        <dbReference type="ChEBI" id="CHEBI:29035"/>
    </cofactor>
</comment>
<gene>
    <name evidence="8" type="primary">map</name>
    <name evidence="11" type="ORF">CM19_10160</name>
</gene>
<dbReference type="InterPro" id="IPR001714">
    <property type="entry name" value="Pept_M24_MAP"/>
</dbReference>
<comment type="cofactor">
    <cofactor evidence="8">
        <name>Co(2+)</name>
        <dbReference type="ChEBI" id="CHEBI:48828"/>
    </cofactor>
    <cofactor evidence="8">
        <name>Zn(2+)</name>
        <dbReference type="ChEBI" id="CHEBI:29105"/>
    </cofactor>
    <cofactor evidence="8">
        <name>Mn(2+)</name>
        <dbReference type="ChEBI" id="CHEBI:29035"/>
    </cofactor>
    <cofactor evidence="8">
        <name>Fe(2+)</name>
        <dbReference type="ChEBI" id="CHEBI:29033"/>
    </cofactor>
    <text evidence="8">Binds 2 divalent metal cations per subunit. Has a high-affinity and a low affinity metal-binding site. The true nature of the physiological cofactor is under debate. The enzyme is active with cobalt, zinc, manganese or divalent iron ions. Most likely, methionine aminopeptidases function as mononuclear Fe(2+)-metalloproteases under physiological conditions, and the catalytically relevant metal-binding site has been assigned to the histidine-containing high-affinity site.</text>
</comment>
<evidence type="ECO:0000256" key="5">
    <source>
        <dbReference type="ARBA" id="ARBA00022670"/>
    </source>
</evidence>
<dbReference type="Gene3D" id="1.10.10.10">
    <property type="entry name" value="Winged helix-like DNA-binding domain superfamily/Winged helix DNA-binding domain"/>
    <property type="match status" value="1"/>
</dbReference>
<feature type="binding site" evidence="8">
    <location>
        <position position="283"/>
    </location>
    <ligand>
        <name>a divalent metal cation</name>
        <dbReference type="ChEBI" id="CHEBI:60240"/>
        <label>2</label>
        <note>catalytic</note>
    </ligand>
</feature>